<dbReference type="PANTHER" id="PTHR20930:SF0">
    <property type="entry name" value="PROTEIN ILRUN"/>
    <property type="match status" value="1"/>
</dbReference>
<dbReference type="InterPro" id="IPR032350">
    <property type="entry name" value="Nbr1_FW"/>
</dbReference>
<dbReference type="SUPFAM" id="SSF46934">
    <property type="entry name" value="UBA-like"/>
    <property type="match status" value="1"/>
</dbReference>
<keyword evidence="4" id="KW-1185">Reference proteome</keyword>
<dbReference type="Pfam" id="PF13843">
    <property type="entry name" value="DDE_Tnp_1_7"/>
    <property type="match status" value="1"/>
</dbReference>
<feature type="domain" description="PiggyBac transposable element-derived protein" evidence="1">
    <location>
        <begin position="219"/>
        <end position="378"/>
    </location>
</feature>
<dbReference type="Proteomes" id="UP000235965">
    <property type="component" value="Unassembled WGS sequence"/>
</dbReference>
<dbReference type="OrthoDB" id="661148at2759"/>
<feature type="domain" description="Nbr1 FW" evidence="2">
    <location>
        <begin position="80"/>
        <end position="177"/>
    </location>
</feature>
<dbReference type="STRING" id="105785.A0A2J7RCQ2"/>
<dbReference type="CDD" id="cd14349">
    <property type="entry name" value="UBA_CF106"/>
    <property type="match status" value="1"/>
</dbReference>
<dbReference type="AlphaFoldDB" id="A0A2J7RCQ2"/>
<dbReference type="GO" id="GO:0043130">
    <property type="term" value="F:ubiquitin binding"/>
    <property type="evidence" value="ECO:0007669"/>
    <property type="project" value="TreeGrafter"/>
</dbReference>
<protein>
    <submittedName>
        <fullName evidence="3">C6orf106-like protein</fullName>
    </submittedName>
</protein>
<evidence type="ECO:0000259" key="1">
    <source>
        <dbReference type="Pfam" id="PF13843"/>
    </source>
</evidence>
<reference evidence="3 4" key="1">
    <citation type="submission" date="2017-12" db="EMBL/GenBank/DDBJ databases">
        <title>Hemimetabolous genomes reveal molecular basis of termite eusociality.</title>
        <authorList>
            <person name="Harrison M.C."/>
            <person name="Jongepier E."/>
            <person name="Robertson H.M."/>
            <person name="Arning N."/>
            <person name="Bitard-Feildel T."/>
            <person name="Chao H."/>
            <person name="Childers C.P."/>
            <person name="Dinh H."/>
            <person name="Doddapaneni H."/>
            <person name="Dugan S."/>
            <person name="Gowin J."/>
            <person name="Greiner C."/>
            <person name="Han Y."/>
            <person name="Hu H."/>
            <person name="Hughes D.S.T."/>
            <person name="Huylmans A.-K."/>
            <person name="Kemena C."/>
            <person name="Kremer L.P.M."/>
            <person name="Lee S.L."/>
            <person name="Lopez-Ezquerra A."/>
            <person name="Mallet L."/>
            <person name="Monroy-Kuhn J.M."/>
            <person name="Moser A."/>
            <person name="Murali S.C."/>
            <person name="Muzny D.M."/>
            <person name="Otani S."/>
            <person name="Piulachs M.-D."/>
            <person name="Poelchau M."/>
            <person name="Qu J."/>
            <person name="Schaub F."/>
            <person name="Wada-Katsumata A."/>
            <person name="Worley K.C."/>
            <person name="Xie Q."/>
            <person name="Ylla G."/>
            <person name="Poulsen M."/>
            <person name="Gibbs R.A."/>
            <person name="Schal C."/>
            <person name="Richards S."/>
            <person name="Belles X."/>
            <person name="Korb J."/>
            <person name="Bornberg-Bauer E."/>
        </authorList>
    </citation>
    <scope>NUCLEOTIDE SEQUENCE [LARGE SCALE GENOMIC DNA]</scope>
    <source>
        <tissue evidence="3">Whole body</tissue>
    </source>
</reference>
<evidence type="ECO:0000313" key="3">
    <source>
        <dbReference type="EMBL" id="PNF38600.1"/>
    </source>
</evidence>
<dbReference type="Pfam" id="PF14555">
    <property type="entry name" value="UBA_4"/>
    <property type="match status" value="1"/>
</dbReference>
<organism evidence="3 4">
    <name type="scientific">Cryptotermes secundus</name>
    <dbReference type="NCBI Taxonomy" id="105785"/>
    <lineage>
        <taxon>Eukaryota</taxon>
        <taxon>Metazoa</taxon>
        <taxon>Ecdysozoa</taxon>
        <taxon>Arthropoda</taxon>
        <taxon>Hexapoda</taxon>
        <taxon>Insecta</taxon>
        <taxon>Pterygota</taxon>
        <taxon>Neoptera</taxon>
        <taxon>Polyneoptera</taxon>
        <taxon>Dictyoptera</taxon>
        <taxon>Blattodea</taxon>
        <taxon>Blattoidea</taxon>
        <taxon>Termitoidae</taxon>
        <taxon>Kalotermitidae</taxon>
        <taxon>Cryptotermitinae</taxon>
        <taxon>Cryptotermes</taxon>
    </lineage>
</organism>
<dbReference type="GO" id="GO:0000407">
    <property type="term" value="C:phagophore assembly site"/>
    <property type="evidence" value="ECO:0007669"/>
    <property type="project" value="TreeGrafter"/>
</dbReference>
<dbReference type="Gene3D" id="2.60.40.10">
    <property type="entry name" value="Immunoglobulins"/>
    <property type="match status" value="1"/>
</dbReference>
<comment type="caution">
    <text evidence="3">The sequence shown here is derived from an EMBL/GenBank/DDBJ whole genome shotgun (WGS) entry which is preliminary data.</text>
</comment>
<dbReference type="InterPro" id="IPR039517">
    <property type="entry name" value="C6orf106_UBA-like"/>
</dbReference>
<dbReference type="Pfam" id="PF16158">
    <property type="entry name" value="N_BRCA1_IG"/>
    <property type="match status" value="1"/>
</dbReference>
<accession>A0A2J7RCQ2</accession>
<dbReference type="EMBL" id="NEVH01005885">
    <property type="protein sequence ID" value="PNF38600.1"/>
    <property type="molecule type" value="Genomic_DNA"/>
</dbReference>
<dbReference type="CDD" id="cd14947">
    <property type="entry name" value="NBR1_like"/>
    <property type="match status" value="1"/>
</dbReference>
<proteinExistence type="predicted"/>
<dbReference type="PANTHER" id="PTHR20930">
    <property type="entry name" value="OVARIAN CARCINOMA ANTIGEN CA125-RELATED"/>
    <property type="match status" value="1"/>
</dbReference>
<evidence type="ECO:0000259" key="2">
    <source>
        <dbReference type="Pfam" id="PF16158"/>
    </source>
</evidence>
<dbReference type="GO" id="GO:0016236">
    <property type="term" value="P:macroautophagy"/>
    <property type="evidence" value="ECO:0007669"/>
    <property type="project" value="TreeGrafter"/>
</dbReference>
<evidence type="ECO:0000313" key="4">
    <source>
        <dbReference type="Proteomes" id="UP000235965"/>
    </source>
</evidence>
<sequence>MDVDNDIDQTLLQQFSCLGTTDRDELVKQLQMLVGNNLNEAAAAFFLDMNNWNLQGAVCSYFDFESPHKLPSMSLVKDITIGEGESIPPCTKFTKTWRVQNIGDEIWPLGCCLQFSGGDQLCAAQRIPVRPVGPSCTMDLNVDMVSPEQPGIYESKWRMSTPSGSYFGDVIWVILTVAEGGTMALTQQLSHLSELGASPRLDEMNLNPFGPTSRPSSQTLFQPLLNQGYHVIMDSWFSNADLFHKLCSKEIDAMGTLHQKRKVVPPEIKLKKGECVSVYKDRLMIMNRCAIMSPMVMKWKDKRDICLTSTTHDNRMVPTRVLGQDMEKPSVVIDYNSRTGGVDLSDAYLTSCCTTRSRLKQYCQKHFCHLIDIYCLNSCLLKK</sequence>
<dbReference type="InParanoid" id="A0A2J7RCQ2"/>
<dbReference type="InterPro" id="IPR009060">
    <property type="entry name" value="UBA-like_sf"/>
</dbReference>
<dbReference type="InterPro" id="IPR029526">
    <property type="entry name" value="PGBD"/>
</dbReference>
<dbReference type="Gene3D" id="1.10.8.10">
    <property type="entry name" value="DNA helicase RuvA subunit, C-terminal domain"/>
    <property type="match status" value="1"/>
</dbReference>
<name>A0A2J7RCQ2_9NEOP</name>
<dbReference type="InterPro" id="IPR013783">
    <property type="entry name" value="Ig-like_fold"/>
</dbReference>
<gene>
    <name evidence="3" type="ORF">B7P43_G03945</name>
</gene>